<organism evidence="1 2">
    <name type="scientific">Enterococcus faecalis TX4248</name>
    <dbReference type="NCBI Taxonomy" id="749495"/>
    <lineage>
        <taxon>Bacteria</taxon>
        <taxon>Bacillati</taxon>
        <taxon>Bacillota</taxon>
        <taxon>Bacilli</taxon>
        <taxon>Lactobacillales</taxon>
        <taxon>Enterococcaceae</taxon>
        <taxon>Enterococcus</taxon>
    </lineage>
</organism>
<accession>A0A125W6P6</accession>
<gene>
    <name evidence="1" type="ORF">HMPREF9498_01433</name>
</gene>
<evidence type="ECO:0000313" key="1">
    <source>
        <dbReference type="EMBL" id="EFM82963.1"/>
    </source>
</evidence>
<evidence type="ECO:0000313" key="2">
    <source>
        <dbReference type="Proteomes" id="UP000004846"/>
    </source>
</evidence>
<reference evidence="1 2" key="1">
    <citation type="submission" date="2010-07" db="EMBL/GenBank/DDBJ databases">
        <authorList>
            <person name="Sid Ahmed O."/>
        </authorList>
    </citation>
    <scope>NUCLEOTIDE SEQUENCE [LARGE SCALE GENOMIC DNA]</scope>
    <source>
        <strain evidence="1 2">TX4248</strain>
    </source>
</reference>
<dbReference type="EMBL" id="AEBR01000040">
    <property type="protein sequence ID" value="EFM82963.1"/>
    <property type="molecule type" value="Genomic_DNA"/>
</dbReference>
<protein>
    <submittedName>
        <fullName evidence="1">Uncharacterized protein</fullName>
    </submittedName>
</protein>
<dbReference type="Proteomes" id="UP000004846">
    <property type="component" value="Unassembled WGS sequence"/>
</dbReference>
<dbReference type="AlphaFoldDB" id="A0A125W6P6"/>
<name>A0A125W6P6_ENTFL</name>
<dbReference type="HOGENOM" id="CLU_2552993_0_0_9"/>
<proteinExistence type="predicted"/>
<comment type="caution">
    <text evidence="1">The sequence shown here is derived from an EMBL/GenBank/DDBJ whole genome shotgun (WGS) entry which is preliminary data.</text>
</comment>
<dbReference type="RefSeq" id="WP_002402158.1">
    <property type="nucleotide sequence ID" value="NZ_GL454441.1"/>
</dbReference>
<sequence>MRKKKEQRYFMNELENELIDFLHKKHKKCIALETYINKTNTVYHWTYERKVALYKAVHESDTLVLGYERSNKDNPMELFTSVQVA</sequence>